<dbReference type="Proteomes" id="UP001500994">
    <property type="component" value="Unassembled WGS sequence"/>
</dbReference>
<dbReference type="EMBL" id="BAAARK010000025">
    <property type="protein sequence ID" value="GAA2680086.1"/>
    <property type="molecule type" value="Genomic_DNA"/>
</dbReference>
<comment type="caution">
    <text evidence="3">The sequence shown here is derived from an EMBL/GenBank/DDBJ whole genome shotgun (WGS) entry which is preliminary data.</text>
</comment>
<keyword evidence="4" id="KW-1185">Reference proteome</keyword>
<evidence type="ECO:0000256" key="2">
    <source>
        <dbReference type="SAM" id="Phobius"/>
    </source>
</evidence>
<keyword evidence="2" id="KW-0812">Transmembrane</keyword>
<protein>
    <recommendedName>
        <fullName evidence="5">Type VII secretion protein EccE</fullName>
    </recommendedName>
</protein>
<evidence type="ECO:0000313" key="3">
    <source>
        <dbReference type="EMBL" id="GAA2680086.1"/>
    </source>
</evidence>
<name>A0ABN3SL35_9ACTN</name>
<feature type="compositionally biased region" description="Low complexity" evidence="1">
    <location>
        <begin position="363"/>
        <end position="376"/>
    </location>
</feature>
<gene>
    <name evidence="3" type="ORF">GCM10009864_60580</name>
</gene>
<dbReference type="RefSeq" id="WP_344581895.1">
    <property type="nucleotide sequence ID" value="NZ_BAAARK010000025.1"/>
</dbReference>
<evidence type="ECO:0008006" key="5">
    <source>
        <dbReference type="Google" id="ProtNLM"/>
    </source>
</evidence>
<organism evidence="3 4">
    <name type="scientific">Streptomyces lunalinharesii</name>
    <dbReference type="NCBI Taxonomy" id="333384"/>
    <lineage>
        <taxon>Bacteria</taxon>
        <taxon>Bacillati</taxon>
        <taxon>Actinomycetota</taxon>
        <taxon>Actinomycetes</taxon>
        <taxon>Kitasatosporales</taxon>
        <taxon>Streptomycetaceae</taxon>
        <taxon>Streptomyces</taxon>
    </lineage>
</organism>
<evidence type="ECO:0000313" key="4">
    <source>
        <dbReference type="Proteomes" id="UP001500994"/>
    </source>
</evidence>
<keyword evidence="2" id="KW-0472">Membrane</keyword>
<keyword evidence="2" id="KW-1133">Transmembrane helix</keyword>
<sequence length="383" mass="41019">MTVAQFNLAHLDRGLVLGVLAALLAMVVLWLLLRRLARRKGGWRRGWRWAMRELRLTGRGFTEPFRSFRHHRRTVRLLMDRIADPTMVARAEQALDAADAVLAQAPGAFAYAVRIDRATVVVRVAGRGLPEPPAPWRVVGPTSWEAPAGGLEAVASGRQRLPVVVGAEAGGAVVLDLLRGPGVLTVEGDPIRARTLVQALAAQWELLDDQGDLAVARGVHPRYEGPGLDVALEALERPSDDSTVTLVCVDPNQEQARRIQRLAASESARFLVRGRLSGHRWSLHANTEGWITAPGLALRAEAGPLGRAVARTVRRGVPVVRPPREPAPLPRSDGPASAAAAALPPSEAPAMRITHAFDEPDRAGASPGGVSAASHARGPRTTD</sequence>
<proteinExistence type="predicted"/>
<feature type="compositionally biased region" description="Low complexity" evidence="1">
    <location>
        <begin position="335"/>
        <end position="350"/>
    </location>
</feature>
<evidence type="ECO:0000256" key="1">
    <source>
        <dbReference type="SAM" id="MobiDB-lite"/>
    </source>
</evidence>
<feature type="region of interest" description="Disordered" evidence="1">
    <location>
        <begin position="316"/>
        <end position="383"/>
    </location>
</feature>
<reference evidence="3 4" key="1">
    <citation type="journal article" date="2019" name="Int. J. Syst. Evol. Microbiol.">
        <title>The Global Catalogue of Microorganisms (GCM) 10K type strain sequencing project: providing services to taxonomists for standard genome sequencing and annotation.</title>
        <authorList>
            <consortium name="The Broad Institute Genomics Platform"/>
            <consortium name="The Broad Institute Genome Sequencing Center for Infectious Disease"/>
            <person name="Wu L."/>
            <person name="Ma J."/>
        </authorList>
    </citation>
    <scope>NUCLEOTIDE SEQUENCE [LARGE SCALE GENOMIC DNA]</scope>
    <source>
        <strain evidence="3 4">JCM 16374</strain>
    </source>
</reference>
<accession>A0ABN3SL35</accession>
<feature type="transmembrane region" description="Helical" evidence="2">
    <location>
        <begin position="15"/>
        <end position="33"/>
    </location>
</feature>